<evidence type="ECO:0000259" key="8">
    <source>
        <dbReference type="PROSITE" id="PS50893"/>
    </source>
</evidence>
<feature type="transmembrane region" description="Helical" evidence="7">
    <location>
        <begin position="16"/>
        <end position="41"/>
    </location>
</feature>
<feature type="domain" description="ABC transmembrane type-1" evidence="9">
    <location>
        <begin position="21"/>
        <end position="298"/>
    </location>
</feature>
<keyword evidence="3" id="KW-0547">Nucleotide-binding</keyword>
<dbReference type="Pfam" id="PF00005">
    <property type="entry name" value="ABC_tran"/>
    <property type="match status" value="1"/>
</dbReference>
<dbReference type="EMBL" id="BAAAZN010000024">
    <property type="protein sequence ID" value="GAA3579782.1"/>
    <property type="molecule type" value="Genomic_DNA"/>
</dbReference>
<dbReference type="SUPFAM" id="SSF52540">
    <property type="entry name" value="P-loop containing nucleoside triphosphate hydrolases"/>
    <property type="match status" value="1"/>
</dbReference>
<dbReference type="InterPro" id="IPR039421">
    <property type="entry name" value="Type_1_exporter"/>
</dbReference>
<evidence type="ECO:0000313" key="10">
    <source>
        <dbReference type="EMBL" id="GAA3579782.1"/>
    </source>
</evidence>
<sequence>MIGLLLRLVGRAHRLLFVRFVVSTVVYSLAEGAAFGLLVPLLSDLLGGRTADAAWWLFPLAGAVVIGWFAHYDKESRALELTSAWRRTLYDRLGAHVVRLPLGWFTGTRTADLQQVLGSGIPTAVRTVGLVQALVGVVLTPATIFVVLLVTDWRVALAVLVTVPVVLLAFVVAGRLTARTEAAHHAASADAGARLVEFAGAQPVLRANGRSRGGRALLDDALEGQYRAARRAVLGALPGENLGQLAIQLAFTTVVVVGLLLATGGSVPPARIVAILVLGLHFLQPFAVVAGVANSVRSCRAALERIDAVLRTPPLPEPASPAPVSDASVELRDVRFGYDGAPVLDGFSLRVPAGSTTALVGPSGAGKTTVTKLVARFFDAEAGTVLVGGSDVRQVPTPALMDAVSLVFQDVHLFDGTIEDNIRLGRQDATREQVLDAARRAQVEPIAQRLPDGWDSRVGEGGRLLSGGERQRVAIARTLLKDTPIVLLDEATSALDAENEVAIHRALAELARGRTLLVIAHRLSTITHADRIAVLDGGRVVEQGRHRELLAAGGRYAALWADHERSRGWRLTSG</sequence>
<evidence type="ECO:0000256" key="5">
    <source>
        <dbReference type="ARBA" id="ARBA00022989"/>
    </source>
</evidence>
<dbReference type="PANTHER" id="PTHR24221">
    <property type="entry name" value="ATP-BINDING CASSETTE SUB-FAMILY B"/>
    <property type="match status" value="1"/>
</dbReference>
<accession>A0ABP6YBF9</accession>
<comment type="caution">
    <text evidence="10">The sequence shown here is derived from an EMBL/GenBank/DDBJ whole genome shotgun (WGS) entry which is preliminary data.</text>
</comment>
<evidence type="ECO:0000256" key="4">
    <source>
        <dbReference type="ARBA" id="ARBA00022840"/>
    </source>
</evidence>
<feature type="transmembrane region" description="Helical" evidence="7">
    <location>
        <begin position="128"/>
        <end position="149"/>
    </location>
</feature>
<dbReference type="InterPro" id="IPR011527">
    <property type="entry name" value="ABC1_TM_dom"/>
</dbReference>
<dbReference type="PANTHER" id="PTHR24221:SF654">
    <property type="entry name" value="ATP-BINDING CASSETTE SUB-FAMILY B MEMBER 6"/>
    <property type="match status" value="1"/>
</dbReference>
<dbReference type="InterPro" id="IPR027417">
    <property type="entry name" value="P-loop_NTPase"/>
</dbReference>
<evidence type="ECO:0000259" key="9">
    <source>
        <dbReference type="PROSITE" id="PS50929"/>
    </source>
</evidence>
<dbReference type="Gene3D" id="3.40.50.300">
    <property type="entry name" value="P-loop containing nucleotide triphosphate hydrolases"/>
    <property type="match status" value="1"/>
</dbReference>
<dbReference type="Proteomes" id="UP001500689">
    <property type="component" value="Unassembled WGS sequence"/>
</dbReference>
<comment type="subcellular location">
    <subcellularLocation>
        <location evidence="1">Cell membrane</location>
        <topology evidence="1">Multi-pass membrane protein</topology>
    </subcellularLocation>
</comment>
<dbReference type="Pfam" id="PF00664">
    <property type="entry name" value="ABC_membrane"/>
    <property type="match status" value="1"/>
</dbReference>
<protein>
    <submittedName>
        <fullName evidence="10">ABC transporter ATP-binding protein</fullName>
    </submittedName>
</protein>
<dbReference type="RefSeq" id="WP_344868146.1">
    <property type="nucleotide sequence ID" value="NZ_BAAAZN010000024.1"/>
</dbReference>
<dbReference type="Gene3D" id="1.20.1560.10">
    <property type="entry name" value="ABC transporter type 1, transmembrane domain"/>
    <property type="match status" value="1"/>
</dbReference>
<evidence type="ECO:0000313" key="11">
    <source>
        <dbReference type="Proteomes" id="UP001500689"/>
    </source>
</evidence>
<feature type="transmembrane region" description="Helical" evidence="7">
    <location>
        <begin position="53"/>
        <end position="70"/>
    </location>
</feature>
<dbReference type="GO" id="GO:0005524">
    <property type="term" value="F:ATP binding"/>
    <property type="evidence" value="ECO:0007669"/>
    <property type="project" value="UniProtKB-KW"/>
</dbReference>
<dbReference type="PROSITE" id="PS50929">
    <property type="entry name" value="ABC_TM1F"/>
    <property type="match status" value="1"/>
</dbReference>
<keyword evidence="5 7" id="KW-1133">Transmembrane helix</keyword>
<feature type="domain" description="ABC transporter" evidence="8">
    <location>
        <begin position="329"/>
        <end position="562"/>
    </location>
</feature>
<proteinExistence type="predicted"/>
<feature type="transmembrane region" description="Helical" evidence="7">
    <location>
        <begin position="245"/>
        <end position="266"/>
    </location>
</feature>
<evidence type="ECO:0000256" key="3">
    <source>
        <dbReference type="ARBA" id="ARBA00022741"/>
    </source>
</evidence>
<dbReference type="InterPro" id="IPR003593">
    <property type="entry name" value="AAA+_ATPase"/>
</dbReference>
<dbReference type="InterPro" id="IPR017871">
    <property type="entry name" value="ABC_transporter-like_CS"/>
</dbReference>
<dbReference type="PROSITE" id="PS00211">
    <property type="entry name" value="ABC_TRANSPORTER_1"/>
    <property type="match status" value="1"/>
</dbReference>
<feature type="transmembrane region" description="Helical" evidence="7">
    <location>
        <begin position="155"/>
        <end position="173"/>
    </location>
</feature>
<reference evidence="11" key="1">
    <citation type="journal article" date="2019" name="Int. J. Syst. Evol. Microbiol.">
        <title>The Global Catalogue of Microorganisms (GCM) 10K type strain sequencing project: providing services to taxonomists for standard genome sequencing and annotation.</title>
        <authorList>
            <consortium name="The Broad Institute Genomics Platform"/>
            <consortium name="The Broad Institute Genome Sequencing Center for Infectious Disease"/>
            <person name="Wu L."/>
            <person name="Ma J."/>
        </authorList>
    </citation>
    <scope>NUCLEOTIDE SEQUENCE [LARGE SCALE GENOMIC DNA]</scope>
    <source>
        <strain evidence="11">JCM 16898</strain>
    </source>
</reference>
<keyword evidence="6 7" id="KW-0472">Membrane</keyword>
<gene>
    <name evidence="10" type="ORF">GCM10022222_75750</name>
</gene>
<evidence type="ECO:0000256" key="1">
    <source>
        <dbReference type="ARBA" id="ARBA00004651"/>
    </source>
</evidence>
<keyword evidence="2 7" id="KW-0812">Transmembrane</keyword>
<dbReference type="PROSITE" id="PS50893">
    <property type="entry name" value="ABC_TRANSPORTER_2"/>
    <property type="match status" value="1"/>
</dbReference>
<dbReference type="SMART" id="SM00382">
    <property type="entry name" value="AAA"/>
    <property type="match status" value="1"/>
</dbReference>
<organism evidence="10 11">
    <name type="scientific">Amycolatopsis ultiminotia</name>
    <dbReference type="NCBI Taxonomy" id="543629"/>
    <lineage>
        <taxon>Bacteria</taxon>
        <taxon>Bacillati</taxon>
        <taxon>Actinomycetota</taxon>
        <taxon>Actinomycetes</taxon>
        <taxon>Pseudonocardiales</taxon>
        <taxon>Pseudonocardiaceae</taxon>
        <taxon>Amycolatopsis</taxon>
    </lineage>
</organism>
<evidence type="ECO:0000256" key="7">
    <source>
        <dbReference type="SAM" id="Phobius"/>
    </source>
</evidence>
<keyword evidence="4 10" id="KW-0067">ATP-binding</keyword>
<dbReference type="InterPro" id="IPR003439">
    <property type="entry name" value="ABC_transporter-like_ATP-bd"/>
</dbReference>
<keyword evidence="11" id="KW-1185">Reference proteome</keyword>
<dbReference type="InterPro" id="IPR036640">
    <property type="entry name" value="ABC1_TM_sf"/>
</dbReference>
<evidence type="ECO:0000256" key="2">
    <source>
        <dbReference type="ARBA" id="ARBA00022692"/>
    </source>
</evidence>
<dbReference type="SUPFAM" id="SSF90123">
    <property type="entry name" value="ABC transporter transmembrane region"/>
    <property type="match status" value="1"/>
</dbReference>
<evidence type="ECO:0000256" key="6">
    <source>
        <dbReference type="ARBA" id="ARBA00023136"/>
    </source>
</evidence>
<name>A0ABP6YBF9_9PSEU</name>
<feature type="transmembrane region" description="Helical" evidence="7">
    <location>
        <begin position="272"/>
        <end position="296"/>
    </location>
</feature>